<dbReference type="NCBIfam" id="TIGR01726">
    <property type="entry name" value="HEQRo_perm_3TM"/>
    <property type="match status" value="1"/>
</dbReference>
<sequence length="255" mass="27754">MDFAFLYETLLTILPGVPLTLKLAVGSALLGLVLALILALMRLSGVKPLEWVARLYVFVLRGTPLLVQIFLIYYGLGQFPAVRHSLLWPFLREPVWCAVLALTLNTAAYGSEIIRGGLLSIPGGQIEAARACGMSRFLLFRRIVLPLAIRQALPAYGNEFISMVKATSLASIITLMEITGLAAKLISETYRAIEVFIVAGAIYLAINFVLTRIILFAEYRLTPHLRERPGGVPSIDDRLDPAAAAAEGLPGGKVH</sequence>
<dbReference type="SUPFAM" id="SSF161098">
    <property type="entry name" value="MetI-like"/>
    <property type="match status" value="1"/>
</dbReference>
<keyword evidence="5" id="KW-0997">Cell inner membrane</keyword>
<gene>
    <name evidence="11" type="ORF">SAMN05216548_101453</name>
</gene>
<evidence type="ECO:0000313" key="11">
    <source>
        <dbReference type="EMBL" id="SEP77199.1"/>
    </source>
</evidence>
<keyword evidence="4" id="KW-1003">Cell membrane</keyword>
<evidence type="ECO:0000256" key="9">
    <source>
        <dbReference type="RuleBase" id="RU363032"/>
    </source>
</evidence>
<keyword evidence="6 9" id="KW-0812">Transmembrane</keyword>
<dbReference type="InterPro" id="IPR035906">
    <property type="entry name" value="MetI-like_sf"/>
</dbReference>
<dbReference type="InterPro" id="IPR010065">
    <property type="entry name" value="AA_ABC_transptr_permease_3TM"/>
</dbReference>
<evidence type="ECO:0000259" key="10">
    <source>
        <dbReference type="PROSITE" id="PS50928"/>
    </source>
</evidence>
<evidence type="ECO:0000256" key="1">
    <source>
        <dbReference type="ARBA" id="ARBA00004429"/>
    </source>
</evidence>
<feature type="transmembrane region" description="Helical" evidence="9">
    <location>
        <begin position="20"/>
        <end position="43"/>
    </location>
</feature>
<keyword evidence="12" id="KW-1185">Reference proteome</keyword>
<feature type="transmembrane region" description="Helical" evidence="9">
    <location>
        <begin position="195"/>
        <end position="217"/>
    </location>
</feature>
<dbReference type="Pfam" id="PF00528">
    <property type="entry name" value="BPD_transp_1"/>
    <property type="match status" value="1"/>
</dbReference>
<evidence type="ECO:0000256" key="5">
    <source>
        <dbReference type="ARBA" id="ARBA00022519"/>
    </source>
</evidence>
<name>A0A1H9AKL7_9HYPH</name>
<dbReference type="GO" id="GO:0022857">
    <property type="term" value="F:transmembrane transporter activity"/>
    <property type="evidence" value="ECO:0007669"/>
    <property type="project" value="InterPro"/>
</dbReference>
<dbReference type="PROSITE" id="PS50928">
    <property type="entry name" value="ABC_TM1"/>
    <property type="match status" value="1"/>
</dbReference>
<feature type="transmembrane region" description="Helical" evidence="9">
    <location>
        <begin position="55"/>
        <end position="76"/>
    </location>
</feature>
<evidence type="ECO:0000313" key="12">
    <source>
        <dbReference type="Proteomes" id="UP000199647"/>
    </source>
</evidence>
<dbReference type="CDD" id="cd06261">
    <property type="entry name" value="TM_PBP2"/>
    <property type="match status" value="1"/>
</dbReference>
<evidence type="ECO:0000256" key="4">
    <source>
        <dbReference type="ARBA" id="ARBA00022475"/>
    </source>
</evidence>
<dbReference type="InterPro" id="IPR000515">
    <property type="entry name" value="MetI-like"/>
</dbReference>
<dbReference type="GO" id="GO:0006865">
    <property type="term" value="P:amino acid transport"/>
    <property type="evidence" value="ECO:0007669"/>
    <property type="project" value="TreeGrafter"/>
</dbReference>
<evidence type="ECO:0000256" key="8">
    <source>
        <dbReference type="ARBA" id="ARBA00023136"/>
    </source>
</evidence>
<keyword evidence="8 9" id="KW-0472">Membrane</keyword>
<dbReference type="EMBL" id="FOFG01000001">
    <property type="protein sequence ID" value="SEP77199.1"/>
    <property type="molecule type" value="Genomic_DNA"/>
</dbReference>
<keyword evidence="3 9" id="KW-0813">Transport</keyword>
<proteinExistence type="inferred from homology"/>
<dbReference type="OrthoDB" id="4404959at2"/>
<dbReference type="STRING" id="1855383.SAMN05216548_101453"/>
<dbReference type="Proteomes" id="UP000199647">
    <property type="component" value="Unassembled WGS sequence"/>
</dbReference>
<comment type="subcellular location">
    <subcellularLocation>
        <location evidence="1">Cell inner membrane</location>
        <topology evidence="1">Multi-pass membrane protein</topology>
    </subcellularLocation>
    <subcellularLocation>
        <location evidence="9">Cell membrane</location>
        <topology evidence="9">Multi-pass membrane protein</topology>
    </subcellularLocation>
</comment>
<keyword evidence="7 9" id="KW-1133">Transmembrane helix</keyword>
<dbReference type="RefSeq" id="WP_092494937.1">
    <property type="nucleotide sequence ID" value="NZ_FOFG01000001.1"/>
</dbReference>
<dbReference type="Gene3D" id="1.10.3720.10">
    <property type="entry name" value="MetI-like"/>
    <property type="match status" value="1"/>
</dbReference>
<dbReference type="GO" id="GO:0043190">
    <property type="term" value="C:ATP-binding cassette (ABC) transporter complex"/>
    <property type="evidence" value="ECO:0007669"/>
    <property type="project" value="InterPro"/>
</dbReference>
<comment type="similarity">
    <text evidence="2">Belongs to the binding-protein-dependent transport system permease family. HisMQ subfamily.</text>
</comment>
<dbReference type="InterPro" id="IPR043429">
    <property type="entry name" value="ArtM/GltK/GlnP/TcyL/YhdX-like"/>
</dbReference>
<evidence type="ECO:0000256" key="3">
    <source>
        <dbReference type="ARBA" id="ARBA00022448"/>
    </source>
</evidence>
<dbReference type="PANTHER" id="PTHR30614:SF10">
    <property type="entry name" value="ARGININE ABC TRANSPORTER PERMEASE PROTEIN ARTM"/>
    <property type="match status" value="1"/>
</dbReference>
<dbReference type="PANTHER" id="PTHR30614">
    <property type="entry name" value="MEMBRANE COMPONENT OF AMINO ACID ABC TRANSPORTER"/>
    <property type="match status" value="1"/>
</dbReference>
<protein>
    <submittedName>
        <fullName evidence="11">Amino acid ABC transporter membrane protein 2, PAAT family</fullName>
    </submittedName>
</protein>
<evidence type="ECO:0000256" key="2">
    <source>
        <dbReference type="ARBA" id="ARBA00010072"/>
    </source>
</evidence>
<organism evidence="11 12">
    <name type="scientific">Faunimonas pinastri</name>
    <dbReference type="NCBI Taxonomy" id="1855383"/>
    <lineage>
        <taxon>Bacteria</taxon>
        <taxon>Pseudomonadati</taxon>
        <taxon>Pseudomonadota</taxon>
        <taxon>Alphaproteobacteria</taxon>
        <taxon>Hyphomicrobiales</taxon>
        <taxon>Afifellaceae</taxon>
        <taxon>Faunimonas</taxon>
    </lineage>
</organism>
<evidence type="ECO:0000256" key="7">
    <source>
        <dbReference type="ARBA" id="ARBA00022989"/>
    </source>
</evidence>
<feature type="domain" description="ABC transmembrane type-1" evidence="10">
    <location>
        <begin position="17"/>
        <end position="214"/>
    </location>
</feature>
<evidence type="ECO:0000256" key="6">
    <source>
        <dbReference type="ARBA" id="ARBA00022692"/>
    </source>
</evidence>
<reference evidence="11" key="1">
    <citation type="submission" date="2016-10" db="EMBL/GenBank/DDBJ databases">
        <authorList>
            <person name="de Groot N.N."/>
        </authorList>
    </citation>
    <scope>NUCLEOTIDE SEQUENCE [LARGE SCALE GENOMIC DNA]</scope>
    <source>
        <strain evidence="11">A52C2</strain>
    </source>
</reference>
<dbReference type="AlphaFoldDB" id="A0A1H9AKL7"/>
<feature type="transmembrane region" description="Helical" evidence="9">
    <location>
        <begin position="160"/>
        <end position="183"/>
    </location>
</feature>
<accession>A0A1H9AKL7</accession>